<reference evidence="12 13" key="1">
    <citation type="submission" date="2015-06" db="EMBL/GenBank/DDBJ databases">
        <title>Draft genome of the ant-associated black yeast Phialophora attae CBS 131958.</title>
        <authorList>
            <person name="Moreno L.F."/>
            <person name="Stielow B.J."/>
            <person name="de Hoog S."/>
            <person name="Vicente V.A."/>
            <person name="Weiss V.A."/>
            <person name="de Vries M."/>
            <person name="Cruz L.M."/>
            <person name="Souza E.M."/>
        </authorList>
    </citation>
    <scope>NUCLEOTIDE SEQUENCE [LARGE SCALE GENOMIC DNA]</scope>
    <source>
        <strain evidence="12 13">CBS 131958</strain>
    </source>
</reference>
<dbReference type="GeneID" id="28742302"/>
<comment type="subcellular location">
    <subcellularLocation>
        <location evidence="2">Endomembrane system</location>
        <topology evidence="2">Multi-pass membrane protein</topology>
    </subcellularLocation>
    <subcellularLocation>
        <location evidence="1">Vacuole</location>
    </subcellularLocation>
</comment>
<feature type="transmembrane region" description="Helical" evidence="11">
    <location>
        <begin position="52"/>
        <end position="72"/>
    </location>
</feature>
<feature type="transmembrane region" description="Helical" evidence="11">
    <location>
        <begin position="328"/>
        <end position="349"/>
    </location>
</feature>
<dbReference type="GO" id="GO:0015174">
    <property type="term" value="F:basic amino acid transmembrane transporter activity"/>
    <property type="evidence" value="ECO:0007669"/>
    <property type="project" value="UniProtKB-ARBA"/>
</dbReference>
<proteinExistence type="inferred from homology"/>
<dbReference type="AlphaFoldDB" id="A0A0N1P0R4"/>
<protein>
    <submittedName>
        <fullName evidence="12">Putative vacuolar amino acid transporter YPQ3</fullName>
    </submittedName>
</protein>
<dbReference type="PANTHER" id="PTHR16201">
    <property type="entry name" value="SEVEN TRANSMEMBRANE PROTEIN 1-RELATED"/>
    <property type="match status" value="1"/>
</dbReference>
<dbReference type="VEuPathDB" id="FungiDB:AB675_9850"/>
<name>A0A0N1P0R4_9EURO</name>
<evidence type="ECO:0000313" key="12">
    <source>
        <dbReference type="EMBL" id="KPI42486.1"/>
    </source>
</evidence>
<accession>A0A0N1P0R4</accession>
<evidence type="ECO:0000256" key="6">
    <source>
        <dbReference type="ARBA" id="ARBA00022737"/>
    </source>
</evidence>
<evidence type="ECO:0000256" key="8">
    <source>
        <dbReference type="ARBA" id="ARBA00023136"/>
    </source>
</evidence>
<dbReference type="GO" id="GO:0015101">
    <property type="term" value="F:organic cation transmembrane transporter activity"/>
    <property type="evidence" value="ECO:0007669"/>
    <property type="project" value="UniProtKB-ARBA"/>
</dbReference>
<keyword evidence="3" id="KW-0813">Transport</keyword>
<feature type="transmembrane region" description="Helical" evidence="11">
    <location>
        <begin position="274"/>
        <end position="294"/>
    </location>
</feature>
<feature type="transmembrane region" description="Helical" evidence="11">
    <location>
        <begin position="189"/>
        <end position="209"/>
    </location>
</feature>
<dbReference type="OrthoDB" id="8048523at2759"/>
<keyword evidence="13" id="KW-1185">Reference proteome</keyword>
<dbReference type="GO" id="GO:0034490">
    <property type="term" value="P:basic amino acid transmembrane import into vacuole"/>
    <property type="evidence" value="ECO:0007669"/>
    <property type="project" value="UniProtKB-ARBA"/>
</dbReference>
<evidence type="ECO:0000256" key="9">
    <source>
        <dbReference type="ARBA" id="ARBA00038039"/>
    </source>
</evidence>
<feature type="transmembrane region" description="Helical" evidence="11">
    <location>
        <begin position="12"/>
        <end position="31"/>
    </location>
</feature>
<feature type="transmembrane region" description="Helical" evidence="11">
    <location>
        <begin position="78"/>
        <end position="96"/>
    </location>
</feature>
<dbReference type="SMART" id="SM00679">
    <property type="entry name" value="CTNS"/>
    <property type="match status" value="2"/>
</dbReference>
<dbReference type="GO" id="GO:0005773">
    <property type="term" value="C:vacuole"/>
    <property type="evidence" value="ECO:0007669"/>
    <property type="project" value="UniProtKB-SubCell"/>
</dbReference>
<organism evidence="12 13">
    <name type="scientific">Cyphellophora attinorum</name>
    <dbReference type="NCBI Taxonomy" id="1664694"/>
    <lineage>
        <taxon>Eukaryota</taxon>
        <taxon>Fungi</taxon>
        <taxon>Dikarya</taxon>
        <taxon>Ascomycota</taxon>
        <taxon>Pezizomycotina</taxon>
        <taxon>Eurotiomycetes</taxon>
        <taxon>Chaetothyriomycetidae</taxon>
        <taxon>Chaetothyriales</taxon>
        <taxon>Cyphellophoraceae</taxon>
        <taxon>Cyphellophora</taxon>
    </lineage>
</organism>
<evidence type="ECO:0000256" key="7">
    <source>
        <dbReference type="ARBA" id="ARBA00022989"/>
    </source>
</evidence>
<evidence type="ECO:0000256" key="4">
    <source>
        <dbReference type="ARBA" id="ARBA00022554"/>
    </source>
</evidence>
<evidence type="ECO:0000256" key="3">
    <source>
        <dbReference type="ARBA" id="ARBA00022448"/>
    </source>
</evidence>
<feature type="region of interest" description="Disordered" evidence="10">
    <location>
        <begin position="107"/>
        <end position="179"/>
    </location>
</feature>
<comment type="similarity">
    <text evidence="9">Belongs to the laat-1 family.</text>
</comment>
<dbReference type="RefSeq" id="XP_018002449.1">
    <property type="nucleotide sequence ID" value="XM_018150422.1"/>
</dbReference>
<evidence type="ECO:0000256" key="1">
    <source>
        <dbReference type="ARBA" id="ARBA00004116"/>
    </source>
</evidence>
<keyword evidence="5 11" id="KW-0812">Transmembrane</keyword>
<sequence>MFPPQQSIDLDLAALSGICGSISIACWIVVFSPQIIKNFQLSSADGLSIKFLVIWLAGDVFNILGGVLQGVLPTMLILAVYYTFADIVLIGQVFYYRGFTLSDHSPAAENGHTVTNGDHERRPLLHEDVVTAPPSRDEPTGHDGERRYTSFSQLDGAHLSPVTPLREPLGPESDAPYKSSKSTSLLKTIILNIGAVLMVCGAGILGWWLSQNGHRSHHHHHHHHQPKHSHVPDYPEYDAWGQFFGYVCAALYLGSRLPQIKLNYDNKSCEGLSFLFFLFACLGNLTFDISIFAYDPTPVCVEGGGVGLCGTGEAKEIYLRYLGVNTSWIIGSFGCLLLDLVVFAQFFMYRKEESLADLEEEEWAVHGDAR</sequence>
<dbReference type="InterPro" id="IPR051415">
    <property type="entry name" value="LAAT-1"/>
</dbReference>
<dbReference type="Proteomes" id="UP000038010">
    <property type="component" value="Unassembled WGS sequence"/>
</dbReference>
<keyword evidence="7 11" id="KW-1133">Transmembrane helix</keyword>
<feature type="compositionally biased region" description="Basic and acidic residues" evidence="10">
    <location>
        <begin position="117"/>
        <end position="148"/>
    </location>
</feature>
<dbReference type="FunFam" id="1.20.1280.290:FF:000011">
    <property type="entry name" value="PQ loop repeat protein"/>
    <property type="match status" value="1"/>
</dbReference>
<evidence type="ECO:0000256" key="11">
    <source>
        <dbReference type="SAM" id="Phobius"/>
    </source>
</evidence>
<evidence type="ECO:0000256" key="5">
    <source>
        <dbReference type="ARBA" id="ARBA00022692"/>
    </source>
</evidence>
<evidence type="ECO:0000256" key="2">
    <source>
        <dbReference type="ARBA" id="ARBA00004127"/>
    </source>
</evidence>
<keyword evidence="8 11" id="KW-0472">Membrane</keyword>
<dbReference type="InterPro" id="IPR006603">
    <property type="entry name" value="PQ-loop_rpt"/>
</dbReference>
<evidence type="ECO:0000313" key="13">
    <source>
        <dbReference type="Proteomes" id="UP000038010"/>
    </source>
</evidence>
<dbReference type="GO" id="GO:0015179">
    <property type="term" value="F:L-amino acid transmembrane transporter activity"/>
    <property type="evidence" value="ECO:0007669"/>
    <property type="project" value="UniProtKB-ARBA"/>
</dbReference>
<dbReference type="Pfam" id="PF04193">
    <property type="entry name" value="PQ-loop"/>
    <property type="match status" value="2"/>
</dbReference>
<keyword evidence="6" id="KW-0677">Repeat</keyword>
<dbReference type="Gene3D" id="1.20.1280.290">
    <property type="match status" value="2"/>
</dbReference>
<dbReference type="PANTHER" id="PTHR16201:SF35">
    <property type="entry name" value="VACUOLAR AMINO ACID TRANSPORTER YPQ1-RELATED"/>
    <property type="match status" value="1"/>
</dbReference>
<comment type="caution">
    <text evidence="12">The sequence shown here is derived from an EMBL/GenBank/DDBJ whole genome shotgun (WGS) entry which is preliminary data.</text>
</comment>
<dbReference type="GO" id="GO:0034488">
    <property type="term" value="P:basic amino acid transmembrane export from vacuole"/>
    <property type="evidence" value="ECO:0007669"/>
    <property type="project" value="UniProtKB-ARBA"/>
</dbReference>
<evidence type="ECO:0000256" key="10">
    <source>
        <dbReference type="SAM" id="MobiDB-lite"/>
    </source>
</evidence>
<dbReference type="EMBL" id="LFJN01000007">
    <property type="protein sequence ID" value="KPI42486.1"/>
    <property type="molecule type" value="Genomic_DNA"/>
</dbReference>
<gene>
    <name evidence="12" type="ORF">AB675_9850</name>
</gene>
<dbReference type="GO" id="GO:0012505">
    <property type="term" value="C:endomembrane system"/>
    <property type="evidence" value="ECO:0007669"/>
    <property type="project" value="UniProtKB-SubCell"/>
</dbReference>
<feature type="transmembrane region" description="Helical" evidence="11">
    <location>
        <begin position="237"/>
        <end position="254"/>
    </location>
</feature>
<dbReference type="GO" id="GO:0098588">
    <property type="term" value="C:bounding membrane of organelle"/>
    <property type="evidence" value="ECO:0007669"/>
    <property type="project" value="UniProtKB-ARBA"/>
</dbReference>
<keyword evidence="4" id="KW-0926">Vacuole</keyword>